<evidence type="ECO:0000313" key="3">
    <source>
        <dbReference type="EMBL" id="MBH5334666.1"/>
    </source>
</evidence>
<evidence type="ECO:0008006" key="5">
    <source>
        <dbReference type="Google" id="ProtNLM"/>
    </source>
</evidence>
<evidence type="ECO:0000256" key="1">
    <source>
        <dbReference type="SAM" id="MobiDB-lite"/>
    </source>
</evidence>
<feature type="compositionally biased region" description="Low complexity" evidence="1">
    <location>
        <begin position="106"/>
        <end position="127"/>
    </location>
</feature>
<dbReference type="Proteomes" id="UP000807371">
    <property type="component" value="Unassembled WGS sequence"/>
</dbReference>
<feature type="compositionally biased region" description="Low complexity" evidence="1">
    <location>
        <begin position="71"/>
        <end position="80"/>
    </location>
</feature>
<evidence type="ECO:0000256" key="2">
    <source>
        <dbReference type="SAM" id="SignalP"/>
    </source>
</evidence>
<gene>
    <name evidence="3" type="ORF">IHE55_07580</name>
</gene>
<feature type="compositionally biased region" description="Basic and acidic residues" evidence="1">
    <location>
        <begin position="50"/>
        <end position="65"/>
    </location>
</feature>
<dbReference type="EMBL" id="JACYXC010000001">
    <property type="protein sequence ID" value="MBH5334666.1"/>
    <property type="molecule type" value="Genomic_DNA"/>
</dbReference>
<reference evidence="3 4" key="1">
    <citation type="submission" date="2020-09" db="EMBL/GenBank/DDBJ databases">
        <title>Biosynthesis of the nuclear factor of activated T cells inhibitor NFAT-133 and its congeners in Streptomyces pactum.</title>
        <authorList>
            <person name="Zhou W."/>
            <person name="Posri P."/>
            <person name="Abugrain M.E."/>
            <person name="Weisberg A.J."/>
            <person name="Chang J.H."/>
            <person name="Mahmud T."/>
        </authorList>
    </citation>
    <scope>NUCLEOTIDE SEQUENCE [LARGE SCALE GENOMIC DNA]</scope>
    <source>
        <strain evidence="3 4">ATCC 27456</strain>
    </source>
</reference>
<dbReference type="RefSeq" id="WP_197992314.1">
    <property type="nucleotide sequence ID" value="NZ_JACYXC010000001.1"/>
</dbReference>
<feature type="compositionally biased region" description="Basic and acidic residues" evidence="1">
    <location>
        <begin position="94"/>
        <end position="105"/>
    </location>
</feature>
<accession>A0ABS0NHN3</accession>
<name>A0ABS0NHN3_9ACTN</name>
<sequence length="127" mass="12190">MPRFLLAAVTAVVAAALAVGAAIGIVAILNDTPEQPNVPLVTFPSGTARPDADREAGPGADREAGAEDAPDATGRTPAGTPGSGTPTGSGADTGTDRGTDADRGAGTDSGADTEAGREPAGAAPAER</sequence>
<feature type="chain" id="PRO_5046033499" description="Small secreted hydrophilic protein" evidence="2">
    <location>
        <begin position="22"/>
        <end position="127"/>
    </location>
</feature>
<protein>
    <recommendedName>
        <fullName evidence="5">Small secreted hydrophilic protein</fullName>
    </recommendedName>
</protein>
<keyword evidence="4" id="KW-1185">Reference proteome</keyword>
<feature type="region of interest" description="Disordered" evidence="1">
    <location>
        <begin position="29"/>
        <end position="127"/>
    </location>
</feature>
<keyword evidence="2" id="KW-0732">Signal</keyword>
<feature type="signal peptide" evidence="2">
    <location>
        <begin position="1"/>
        <end position="21"/>
    </location>
</feature>
<evidence type="ECO:0000313" key="4">
    <source>
        <dbReference type="Proteomes" id="UP000807371"/>
    </source>
</evidence>
<organism evidence="3 4">
    <name type="scientific">Streptomyces pactum</name>
    <dbReference type="NCBI Taxonomy" id="68249"/>
    <lineage>
        <taxon>Bacteria</taxon>
        <taxon>Bacillati</taxon>
        <taxon>Actinomycetota</taxon>
        <taxon>Actinomycetes</taxon>
        <taxon>Kitasatosporales</taxon>
        <taxon>Streptomycetaceae</taxon>
        <taxon>Streptomyces</taxon>
    </lineage>
</organism>
<comment type="caution">
    <text evidence="3">The sequence shown here is derived from an EMBL/GenBank/DDBJ whole genome shotgun (WGS) entry which is preliminary data.</text>
</comment>
<proteinExistence type="predicted"/>